<keyword evidence="2" id="KW-1185">Reference proteome</keyword>
<comment type="caution">
    <text evidence="1">The sequence shown here is derived from an EMBL/GenBank/DDBJ whole genome shotgun (WGS) entry which is preliminary data.</text>
</comment>
<evidence type="ECO:0000313" key="2">
    <source>
        <dbReference type="Proteomes" id="UP001239111"/>
    </source>
</evidence>
<evidence type="ECO:0000313" key="1">
    <source>
        <dbReference type="EMBL" id="KAJ8686783.1"/>
    </source>
</evidence>
<sequence length="1141" mass="129027">MFTIYNYLAKNKIPDKEVSGENNRIPDARHQQIFRKDSLQNDQDESRFMKENISINNNVQATDVTPIKTTKDDGYDSAHDNEKADRLEAQAIADSKSRKTEQNDGIHHNLNAKAHEQGPINANPRRNRATSREQHEEGMNEMTISGKVKIRKNRDIYLEDDTCFNLDRIAPHFIPNVGDYIKLDCVVLNSKIPGAKCKISRVKSIHPLEKLHRSGTVTEYNLLKQSGIIDGEIEFYRCNCIPGYSPCVGDTVIVDGLKSDQGNLEWRALQVSPSKNDATFKRSALSFKPVVAESELHELTQNKDNIEITYPTRIELAARGKTNIEITVKNNGNWRQIINLCTVFNDRHTNSQLNLMSPSTVEPQHVKPSNEIRYDFQVNAKYVGVSREIVVFKFEKFQLGRVVEVEVKSIDFAPESSDCEAPVENPYDSLKNTEKNLCIRGVLPFKTPNFVRNRSVNCRVPDEIEAIINKIELENQSWKEAHWTLREKIPYLQTPLNFDNYLHRFTCLLYLEEVGHCKQMKKFNMANAILQRKGEYLTLYVPGLLEKQPPLIGGDRIIVSLRDSSKEVRQYEGFIHKIDDSDVLLKFDPKLHQDYAGEPCFVEFRLSRTIYKRCHSAIEIATSRLGRSVLFPQKVHQKSVQCDLDDDSDRAASASSDSDDTNTSKICAIKAGMKKKKICWFNERLNHYQKEAVKNILKGVVRPMPYVIFGPPGTGKTMTACEAVLQIFFSVPKSRILVVTPSNNSANLIAERLLKSDELVTEDIVRLVAKSYLDSGSVPEMLRTYCVTADIAEERTRSDVNLTDSRGYRTNLTLSVLMKHRIIVATCSAAGIIHNMGAKAGDFTHILVDEAGQATEPEVMISLSLGHSDKTQIVLVGDPKQLGPNNKSPYAAHFGLDQSFLARLLKLFPYQRDPQGFETGYDPRVVTKLLENYRSLPDLLSLPNQLFYDNELIPKVHIAESEEAEILENLTDMLPKRLGSPLPIVFHCVYGKSLVDPNTTSWYNLDEATQVYIYLMDLYDHGLMPDDIGIIAPYMKQVHKIRGCISKSGAAMPKVGSVEDFQGQERKVIILSTVRTPEQDAKSALGFVASSERLNVAITRARALLMIVGHPDILSRNYAWKSVLEYCSVRDSMIAQHPEDS</sequence>
<proteinExistence type="predicted"/>
<organism evidence="1 2">
    <name type="scientific">Eretmocerus hayati</name>
    <dbReference type="NCBI Taxonomy" id="131215"/>
    <lineage>
        <taxon>Eukaryota</taxon>
        <taxon>Metazoa</taxon>
        <taxon>Ecdysozoa</taxon>
        <taxon>Arthropoda</taxon>
        <taxon>Hexapoda</taxon>
        <taxon>Insecta</taxon>
        <taxon>Pterygota</taxon>
        <taxon>Neoptera</taxon>
        <taxon>Endopterygota</taxon>
        <taxon>Hymenoptera</taxon>
        <taxon>Apocrita</taxon>
        <taxon>Proctotrupomorpha</taxon>
        <taxon>Chalcidoidea</taxon>
        <taxon>Aphelinidae</taxon>
        <taxon>Aphelininae</taxon>
        <taxon>Eretmocerus</taxon>
    </lineage>
</organism>
<accession>A0ACC2PTI1</accession>
<protein>
    <submittedName>
        <fullName evidence="1">Uncharacterized protein</fullName>
    </submittedName>
</protein>
<dbReference type="EMBL" id="CM056741">
    <property type="protein sequence ID" value="KAJ8686783.1"/>
    <property type="molecule type" value="Genomic_DNA"/>
</dbReference>
<name>A0ACC2PTI1_9HYME</name>
<gene>
    <name evidence="1" type="ORF">QAD02_022577</name>
</gene>
<dbReference type="Proteomes" id="UP001239111">
    <property type="component" value="Chromosome 1"/>
</dbReference>
<reference evidence="1" key="1">
    <citation type="submission" date="2023-04" db="EMBL/GenBank/DDBJ databases">
        <title>A chromosome-level genome assembly of the parasitoid wasp Eretmocerus hayati.</title>
        <authorList>
            <person name="Zhong Y."/>
            <person name="Liu S."/>
            <person name="Liu Y."/>
        </authorList>
    </citation>
    <scope>NUCLEOTIDE SEQUENCE</scope>
    <source>
        <strain evidence="1">ZJU_SS_LIU_2023</strain>
    </source>
</reference>